<sequence length="193" mass="20846">MTQTAEIQCGDDAFAGLVALFNAVVFRKFPEATIEPDDMEEMVDMLQTLRPGLRELAMLRGMVAVTRRDWQGASAIFTDLRDRGLCSPSSDAMAVFCMGLLGDADWRAAADALLAGQRVTDSHRLLVQALVARQDLERAAREASVKGVYDEPDSVRELIEQNQRSQEAALTDMGAAASAPAATIAPAGAYLRV</sequence>
<keyword evidence="3" id="KW-1185">Reference proteome</keyword>
<dbReference type="STRING" id="1851544.ODI_03550"/>
<dbReference type="KEGG" id="odi:ODI_R0608"/>
<dbReference type="OrthoDB" id="8810257at2"/>
<name>A0A1C3K291_9BURK</name>
<dbReference type="InterPro" id="IPR013394">
    <property type="entry name" value="T3SS_HrpB1/HrpK"/>
</dbReference>
<dbReference type="RefSeq" id="WP_067753906.1">
    <property type="nucleotide sequence ID" value="NZ_LT907988.1"/>
</dbReference>
<reference evidence="1 3" key="1">
    <citation type="submission" date="2016-06" db="EMBL/GenBank/DDBJ databases">
        <authorList>
            <person name="Kjaerup R.B."/>
            <person name="Dalgaard T.S."/>
            <person name="Juul-Madsen H.R."/>
        </authorList>
    </citation>
    <scope>NUCLEOTIDE SEQUENCE [LARGE SCALE GENOMIC DNA]</scope>
    <source>
        <strain evidence="1">Orrdi1</strain>
    </source>
</reference>
<accession>A0A1C3K291</accession>
<dbReference type="EMBL" id="LT907988">
    <property type="protein sequence ID" value="SOE47035.1"/>
    <property type="molecule type" value="Genomic_DNA"/>
</dbReference>
<proteinExistence type="predicted"/>
<gene>
    <name evidence="1" type="ORF">ODI_03550</name>
    <name evidence="2" type="ORF">ODI_R0608</name>
</gene>
<dbReference type="EMBL" id="FLRC01000021">
    <property type="protein sequence ID" value="SBT25622.1"/>
    <property type="molecule type" value="Genomic_DNA"/>
</dbReference>
<dbReference type="AlphaFoldDB" id="A0A1C3K291"/>
<dbReference type="Pfam" id="PF09613">
    <property type="entry name" value="HrpB1_HrpK"/>
    <property type="match status" value="1"/>
</dbReference>
<dbReference type="Proteomes" id="UP000078558">
    <property type="component" value="Chromosome I"/>
</dbReference>
<evidence type="ECO:0000313" key="2">
    <source>
        <dbReference type="EMBL" id="SOE47035.1"/>
    </source>
</evidence>
<organism evidence="1 3">
    <name type="scientific">Orrella dioscoreae</name>
    <dbReference type="NCBI Taxonomy" id="1851544"/>
    <lineage>
        <taxon>Bacteria</taxon>
        <taxon>Pseudomonadati</taxon>
        <taxon>Pseudomonadota</taxon>
        <taxon>Betaproteobacteria</taxon>
        <taxon>Burkholderiales</taxon>
        <taxon>Alcaligenaceae</taxon>
        <taxon>Orrella</taxon>
    </lineage>
</organism>
<reference evidence="2 3" key="2">
    <citation type="submission" date="2017-08" db="EMBL/GenBank/DDBJ databases">
        <authorList>
            <person name="de Groot N.N."/>
        </authorList>
    </citation>
    <scope>NUCLEOTIDE SEQUENCE [LARGE SCALE GENOMIC DNA]</scope>
    <source>
        <strain evidence="2">Orrdi1</strain>
    </source>
</reference>
<evidence type="ECO:0000313" key="3">
    <source>
        <dbReference type="Proteomes" id="UP000078558"/>
    </source>
</evidence>
<evidence type="ECO:0000313" key="1">
    <source>
        <dbReference type="EMBL" id="SBT25622.1"/>
    </source>
</evidence>
<protein>
    <submittedName>
        <fullName evidence="1">Type III secretion protein, HrpB1</fullName>
    </submittedName>
</protein>